<keyword evidence="3" id="KW-0949">S-adenosyl-L-methionine</keyword>
<dbReference type="Gene3D" id="3.40.50.150">
    <property type="entry name" value="Vaccinia Virus protein VP39"/>
    <property type="match status" value="2"/>
</dbReference>
<name>A0A174YZS8_9FIRM</name>
<evidence type="ECO:0000256" key="1">
    <source>
        <dbReference type="ARBA" id="ARBA00022603"/>
    </source>
</evidence>
<reference evidence="5 6" key="1">
    <citation type="submission" date="2015-09" db="EMBL/GenBank/DDBJ databases">
        <authorList>
            <consortium name="Pathogen Informatics"/>
        </authorList>
    </citation>
    <scope>NUCLEOTIDE SEQUENCE [LARGE SCALE GENOMIC DNA]</scope>
    <source>
        <strain evidence="5 6">2789STDY5834928</strain>
    </source>
</reference>
<evidence type="ECO:0000256" key="3">
    <source>
        <dbReference type="ARBA" id="ARBA00022691"/>
    </source>
</evidence>
<dbReference type="STRING" id="39492.ERS852540_00067"/>
<keyword evidence="1 5" id="KW-0489">Methyltransferase</keyword>
<dbReference type="GO" id="GO:0009307">
    <property type="term" value="P:DNA restriction-modification system"/>
    <property type="evidence" value="ECO:0007669"/>
    <property type="project" value="InterPro"/>
</dbReference>
<dbReference type="GO" id="GO:1904047">
    <property type="term" value="F:S-adenosyl-L-methionine binding"/>
    <property type="evidence" value="ECO:0007669"/>
    <property type="project" value="TreeGrafter"/>
</dbReference>
<accession>A0A174YZS8</accession>
<dbReference type="InterPro" id="IPR012327">
    <property type="entry name" value="MeTrfase_D12"/>
</dbReference>
<evidence type="ECO:0000256" key="4">
    <source>
        <dbReference type="PIRSR" id="PIRSR000398-1"/>
    </source>
</evidence>
<dbReference type="SUPFAM" id="SSF53335">
    <property type="entry name" value="S-adenosyl-L-methionine-dependent methyltransferases"/>
    <property type="match status" value="1"/>
</dbReference>
<dbReference type="GO" id="GO:0043565">
    <property type="term" value="F:sequence-specific DNA binding"/>
    <property type="evidence" value="ECO:0007669"/>
    <property type="project" value="TreeGrafter"/>
</dbReference>
<feature type="binding site" evidence="4">
    <location>
        <position position="57"/>
    </location>
    <ligand>
        <name>S-adenosyl-L-methionine</name>
        <dbReference type="ChEBI" id="CHEBI:59789"/>
    </ligand>
</feature>
<dbReference type="GO" id="GO:0006298">
    <property type="term" value="P:mismatch repair"/>
    <property type="evidence" value="ECO:0007669"/>
    <property type="project" value="TreeGrafter"/>
</dbReference>
<sequence>MIKIKSPVTWIGNKTSILHILYALFPIGCDRYVEPFGGSGAVLLGKPVPDKFEVFNDYNHNLVNLFRCMRDRPLEFIRELGFLSLNSRDDFAILKKFFEKEEFTEDYLKAQLDLTEILLPAVNAEEVRTLYAAARNDHDLRRAAMFLKLIRYSYSSGCKSFACQPFSLRTLFMLVQDFAKRCENVVIENQDFETLIKHYDRPTTFTYCDPPYFTSEYVYDCGFTWEDHLRLYHALAGMKGKFLLSYNDCPEIRELYKEYNFFDFKRVHSMAQKYEAGKEFPELLIANYDLFERERQQPHQLTLFDSIDKPLDYEKILKENIVCRIKR</sequence>
<dbReference type="PRINTS" id="PR00505">
    <property type="entry name" value="D12N6MTFRASE"/>
</dbReference>
<evidence type="ECO:0000313" key="6">
    <source>
        <dbReference type="Proteomes" id="UP000095662"/>
    </source>
</evidence>
<dbReference type="EC" id="2.1.1.72" evidence="5"/>
<keyword evidence="2 5" id="KW-0808">Transferase</keyword>
<proteinExistence type="predicted"/>
<dbReference type="GO" id="GO:0009007">
    <property type="term" value="F:site-specific DNA-methyltransferase (adenine-specific) activity"/>
    <property type="evidence" value="ECO:0007669"/>
    <property type="project" value="UniProtKB-EC"/>
</dbReference>
<protein>
    <submittedName>
        <fullName evidence="5">Modification methylase DpnIIA</fullName>
        <ecNumber evidence="5">2.1.1.72</ecNumber>
    </submittedName>
</protein>
<dbReference type="Pfam" id="PF02086">
    <property type="entry name" value="MethyltransfD12"/>
    <property type="match status" value="1"/>
</dbReference>
<dbReference type="PIRSF" id="PIRSF000398">
    <property type="entry name" value="M_m6A_EcoRV"/>
    <property type="match status" value="1"/>
</dbReference>
<dbReference type="Proteomes" id="UP000095662">
    <property type="component" value="Unassembled WGS sequence"/>
</dbReference>
<feature type="binding site" evidence="4">
    <location>
        <position position="10"/>
    </location>
    <ligand>
        <name>S-adenosyl-L-methionine</name>
        <dbReference type="ChEBI" id="CHEBI:59789"/>
    </ligand>
</feature>
<dbReference type="AlphaFoldDB" id="A0A174YZS8"/>
<dbReference type="InterPro" id="IPR012263">
    <property type="entry name" value="M_m6A_EcoRV"/>
</dbReference>
<feature type="binding site" evidence="4">
    <location>
        <position position="14"/>
    </location>
    <ligand>
        <name>S-adenosyl-L-methionine</name>
        <dbReference type="ChEBI" id="CHEBI:59789"/>
    </ligand>
</feature>
<dbReference type="PANTHER" id="PTHR30481">
    <property type="entry name" value="DNA ADENINE METHYLASE"/>
    <property type="match status" value="1"/>
</dbReference>
<feature type="binding site" evidence="4">
    <location>
        <position position="209"/>
    </location>
    <ligand>
        <name>S-adenosyl-L-methionine</name>
        <dbReference type="ChEBI" id="CHEBI:59789"/>
    </ligand>
</feature>
<evidence type="ECO:0000256" key="2">
    <source>
        <dbReference type="ARBA" id="ARBA00022679"/>
    </source>
</evidence>
<organism evidence="5 6">
    <name type="scientific">[Eubacterium] siraeum</name>
    <dbReference type="NCBI Taxonomy" id="39492"/>
    <lineage>
        <taxon>Bacteria</taxon>
        <taxon>Bacillati</taxon>
        <taxon>Bacillota</taxon>
        <taxon>Clostridia</taxon>
        <taxon>Eubacteriales</taxon>
        <taxon>Oscillospiraceae</taxon>
        <taxon>Oscillospiraceae incertae sedis</taxon>
    </lineage>
</organism>
<dbReference type="InterPro" id="IPR029063">
    <property type="entry name" value="SAM-dependent_MTases_sf"/>
</dbReference>
<dbReference type="EMBL" id="CZBY01000001">
    <property type="protein sequence ID" value="CUQ80665.1"/>
    <property type="molecule type" value="Genomic_DNA"/>
</dbReference>
<dbReference type="GO" id="GO:0032259">
    <property type="term" value="P:methylation"/>
    <property type="evidence" value="ECO:0007669"/>
    <property type="project" value="UniProtKB-KW"/>
</dbReference>
<evidence type="ECO:0000313" key="5">
    <source>
        <dbReference type="EMBL" id="CUQ80665.1"/>
    </source>
</evidence>
<gene>
    <name evidence="5" type="primary">dpnM_1</name>
    <name evidence="5" type="ORF">ERS852540_00067</name>
</gene>